<dbReference type="SUPFAM" id="SSF54593">
    <property type="entry name" value="Glyoxalase/Bleomycin resistance protein/Dihydroxybiphenyl dioxygenase"/>
    <property type="match status" value="2"/>
</dbReference>
<keyword evidence="3" id="KW-1185">Reference proteome</keyword>
<dbReference type="GeneID" id="303485472"/>
<dbReference type="PROSITE" id="PS51819">
    <property type="entry name" value="VOC"/>
    <property type="match status" value="2"/>
</dbReference>
<dbReference type="RefSeq" id="WP_117352072.1">
    <property type="nucleotide sequence ID" value="NZ_CP020083.1"/>
</dbReference>
<dbReference type="Gene3D" id="3.10.180.10">
    <property type="entry name" value="2,3-Dihydroxybiphenyl 1,2-Dioxygenase, domain 1"/>
    <property type="match status" value="2"/>
</dbReference>
<dbReference type="CDD" id="cd07247">
    <property type="entry name" value="SgaA_N_like"/>
    <property type="match status" value="1"/>
</dbReference>
<evidence type="ECO:0000313" key="3">
    <source>
        <dbReference type="Proteomes" id="UP000258016"/>
    </source>
</evidence>
<dbReference type="InterPro" id="IPR052164">
    <property type="entry name" value="Anthracycline_SecMetBiosynth"/>
</dbReference>
<accession>A0ABN5B2S7</accession>
<dbReference type="Proteomes" id="UP000258016">
    <property type="component" value="Chromosome"/>
</dbReference>
<dbReference type="InterPro" id="IPR029068">
    <property type="entry name" value="Glyas_Bleomycin-R_OHBP_Dase"/>
</dbReference>
<dbReference type="InterPro" id="IPR004360">
    <property type="entry name" value="Glyas_Fos-R_dOase_dom"/>
</dbReference>
<gene>
    <name evidence="2" type="ORF">B5J99_07805</name>
</gene>
<dbReference type="PANTHER" id="PTHR33993:SF14">
    <property type="entry name" value="GB|AAF24581.1"/>
    <property type="match status" value="1"/>
</dbReference>
<dbReference type="Pfam" id="PF00903">
    <property type="entry name" value="Glyoxalase"/>
    <property type="match status" value="2"/>
</dbReference>
<organism evidence="2 3">
    <name type="scientific">Blastomonas fulva</name>
    <dbReference type="NCBI Taxonomy" id="1550728"/>
    <lineage>
        <taxon>Bacteria</taxon>
        <taxon>Pseudomonadati</taxon>
        <taxon>Pseudomonadota</taxon>
        <taxon>Alphaproteobacteria</taxon>
        <taxon>Sphingomonadales</taxon>
        <taxon>Sphingomonadaceae</taxon>
        <taxon>Blastomonas</taxon>
    </lineage>
</organism>
<dbReference type="PANTHER" id="PTHR33993">
    <property type="entry name" value="GLYOXALASE-RELATED"/>
    <property type="match status" value="1"/>
</dbReference>
<dbReference type="InterPro" id="IPR037523">
    <property type="entry name" value="VOC_core"/>
</dbReference>
<reference evidence="2 3" key="1">
    <citation type="submission" date="2017-03" db="EMBL/GenBank/DDBJ databases">
        <title>Complete genome sequence of Blastomonas fulva degrading microcsystin LR.</title>
        <authorList>
            <person name="Lee H.-g."/>
            <person name="Jin L."/>
            <person name="oh H.-M."/>
        </authorList>
    </citation>
    <scope>NUCLEOTIDE SEQUENCE [LARGE SCALE GENOMIC DNA]</scope>
    <source>
        <strain evidence="2 3">T2</strain>
    </source>
</reference>
<name>A0ABN5B2S7_9SPHN</name>
<feature type="domain" description="VOC" evidence="1">
    <location>
        <begin position="7"/>
        <end position="124"/>
    </location>
</feature>
<evidence type="ECO:0000313" key="2">
    <source>
        <dbReference type="EMBL" id="ASR51380.1"/>
    </source>
</evidence>
<protein>
    <recommendedName>
        <fullName evidence="1">VOC domain-containing protein</fullName>
    </recommendedName>
</protein>
<evidence type="ECO:0000259" key="1">
    <source>
        <dbReference type="PROSITE" id="PS51819"/>
    </source>
</evidence>
<feature type="domain" description="VOC" evidence="1">
    <location>
        <begin position="139"/>
        <end position="256"/>
    </location>
</feature>
<sequence length="263" mass="27694">MTNPHGEFVWYELMTPDIEGASAFYGALLGWTFAASSQPDMDYRFFSAGSEQIGGFLALTPAMQQGGAQPGWLGYIAVDDIDAAIGAITATGGALHMGPQHIPGTGRFALVADPQGVVFYIMQDTSGETSQAFAADMPRVGHCAWNELATTDQAGAMAFYTQTFGWVKDGEMDMGAMGSYEFIRHGSVIGAMMTKPPEMPFACWSCYFRVADIDAAAATASAKGGHVLFGPSEVPGGDFIITGIDPQGAPFSLVGQRNQATAA</sequence>
<dbReference type="EMBL" id="CP020083">
    <property type="protein sequence ID" value="ASR51380.1"/>
    <property type="molecule type" value="Genomic_DNA"/>
</dbReference>
<proteinExistence type="predicted"/>